<feature type="compositionally biased region" description="Polar residues" evidence="4">
    <location>
        <begin position="495"/>
        <end position="514"/>
    </location>
</feature>
<dbReference type="AlphaFoldDB" id="A0A9K3KDU9"/>
<gene>
    <name evidence="6" type="ORF">IV203_006860</name>
    <name evidence="7" type="ORF">IV203_026287</name>
</gene>
<dbReference type="EMBL" id="JAGRRH010000010">
    <property type="protein sequence ID" value="KAG7362927.1"/>
    <property type="molecule type" value="Genomic_DNA"/>
</dbReference>
<proteinExistence type="predicted"/>
<comment type="caution">
    <text evidence="6">The sequence shown here is derived from an EMBL/GenBank/DDBJ whole genome shotgun (WGS) entry which is preliminary data.</text>
</comment>
<dbReference type="GO" id="GO:0042124">
    <property type="term" value="F:1,3-beta-glucanosyltransferase activity"/>
    <property type="evidence" value="ECO:0007669"/>
    <property type="project" value="TreeGrafter"/>
</dbReference>
<sequence length="663" mass="73200">MTTIATLFLGILLALWTPPTTLANPTTYQCPNSKTNPLVQQGKRFYDSVTGEYVPIKGVAYYPRPNAGELSRSNSVDYYNEDYRERWLEDISYFKKLNINAIRIYAVDPSQWHEGFMCALQEAGIYVVIGLLADCLDCGIGAGSTDDSPPNCYSPTLKERGQFIITTFSKYDNVLAFSAGNEATIFSRDRKSNTPCQKKFIRDMRHFVNSCSLGSDVALTPILPRKIPIGVVGWDNDEITVPQAQYFACQSDPDDPLEPMEWYGINTYRHCDPSAQTVDDLRGYKQLKDLFIEKNFDVPILLAEYGCRASGFPTMTSETTGEEFEAQRTWLQIDMLYKTPEYLDVFAGGFAYSYSVEKVLADRSLEGHPWPYYGYMQLNYGMGYLYPVDCDNIDIMCNYEPYPESTIFGEKMAAVDTSFIPSLNDPSDQTAGVIPECPSDYPPLSAFVWPTDDDDDAILACTTSNTLAPTTSEPTTTPPATPSPTTNAPTVPDDATTSIPTNPLTTSRPTVPSSGGTGVSDQTDQPSTSSTTFETFEPTTESNQRPTTPGQIQETCVMNPNCAAQNALRVAGVESCCPTRDQRNLFLDCCSAVEEFCFDETGNLIVCQSMTSTQYVNEILTGQRNPNSLSGGNVVSAAAERTTNVALQLVMCFCSLTYLVLRS</sequence>
<feature type="chain" id="PRO_5039844395" evidence="5">
    <location>
        <begin position="24"/>
        <end position="663"/>
    </location>
</feature>
<keyword evidence="1 5" id="KW-0732">Signal</keyword>
<feature type="signal peptide" evidence="5">
    <location>
        <begin position="1"/>
        <end position="23"/>
    </location>
</feature>
<feature type="compositionally biased region" description="Low complexity" evidence="4">
    <location>
        <begin position="520"/>
        <end position="542"/>
    </location>
</feature>
<feature type="region of interest" description="Disordered" evidence="4">
    <location>
        <begin position="464"/>
        <end position="552"/>
    </location>
</feature>
<evidence type="ECO:0000256" key="1">
    <source>
        <dbReference type="ARBA" id="ARBA00022729"/>
    </source>
</evidence>
<feature type="compositionally biased region" description="Polar residues" evidence="4">
    <location>
        <begin position="543"/>
        <end position="552"/>
    </location>
</feature>
<dbReference type="PANTHER" id="PTHR31468:SF2">
    <property type="entry name" value="1,3-BETA-GLUCANOSYLTRANSFERASE GAS1"/>
    <property type="match status" value="1"/>
</dbReference>
<dbReference type="EMBL" id="JAGRRH010000025">
    <property type="protein sequence ID" value="KAG7341768.1"/>
    <property type="molecule type" value="Genomic_DNA"/>
</dbReference>
<dbReference type="InterPro" id="IPR004886">
    <property type="entry name" value="Glucanosyltransferase"/>
</dbReference>
<feature type="compositionally biased region" description="Low complexity" evidence="4">
    <location>
        <begin position="466"/>
        <end position="475"/>
    </location>
</feature>
<evidence type="ECO:0000313" key="7">
    <source>
        <dbReference type="EMBL" id="KAG7362927.1"/>
    </source>
</evidence>
<keyword evidence="2" id="KW-1015">Disulfide bond</keyword>
<name>A0A9K3KDU9_9STRA</name>
<evidence type="ECO:0000313" key="6">
    <source>
        <dbReference type="EMBL" id="KAG7341768.1"/>
    </source>
</evidence>
<feature type="compositionally biased region" description="Low complexity" evidence="4">
    <location>
        <begin position="483"/>
        <end position="492"/>
    </location>
</feature>
<evidence type="ECO:0000313" key="8">
    <source>
        <dbReference type="Proteomes" id="UP000693970"/>
    </source>
</evidence>
<accession>A0A9K3KDU9</accession>
<reference evidence="6" key="2">
    <citation type="submission" date="2021-04" db="EMBL/GenBank/DDBJ databases">
        <authorList>
            <person name="Podell S."/>
        </authorList>
    </citation>
    <scope>NUCLEOTIDE SEQUENCE</scope>
    <source>
        <strain evidence="6">Hildebrandi</strain>
    </source>
</reference>
<keyword evidence="8" id="KW-1185">Reference proteome</keyword>
<dbReference type="PANTHER" id="PTHR31468">
    <property type="entry name" value="1,3-BETA-GLUCANOSYLTRANSFERASE GAS1"/>
    <property type="match status" value="1"/>
</dbReference>
<evidence type="ECO:0000256" key="2">
    <source>
        <dbReference type="ARBA" id="ARBA00023157"/>
    </source>
</evidence>
<protein>
    <submittedName>
        <fullName evidence="6">Glucanosyltransferase</fullName>
    </submittedName>
</protein>
<dbReference type="Pfam" id="PF03198">
    <property type="entry name" value="Glyco_hydro_72"/>
    <property type="match status" value="1"/>
</dbReference>
<dbReference type="OrthoDB" id="421038at2759"/>
<evidence type="ECO:0000256" key="4">
    <source>
        <dbReference type="SAM" id="MobiDB-lite"/>
    </source>
</evidence>
<dbReference type="Proteomes" id="UP000693970">
    <property type="component" value="Unassembled WGS sequence"/>
</dbReference>
<dbReference type="GO" id="GO:0005886">
    <property type="term" value="C:plasma membrane"/>
    <property type="evidence" value="ECO:0007669"/>
    <property type="project" value="TreeGrafter"/>
</dbReference>
<evidence type="ECO:0000256" key="5">
    <source>
        <dbReference type="SAM" id="SignalP"/>
    </source>
</evidence>
<dbReference type="GO" id="GO:0034411">
    <property type="term" value="P:cell wall (1-&gt;3)-beta-D-glucan biosynthetic process"/>
    <property type="evidence" value="ECO:0007669"/>
    <property type="project" value="TreeGrafter"/>
</dbReference>
<keyword evidence="3" id="KW-0325">Glycoprotein</keyword>
<evidence type="ECO:0000256" key="3">
    <source>
        <dbReference type="ARBA" id="ARBA00023180"/>
    </source>
</evidence>
<organism evidence="6 8">
    <name type="scientific">Nitzschia inconspicua</name>
    <dbReference type="NCBI Taxonomy" id="303405"/>
    <lineage>
        <taxon>Eukaryota</taxon>
        <taxon>Sar</taxon>
        <taxon>Stramenopiles</taxon>
        <taxon>Ochrophyta</taxon>
        <taxon>Bacillariophyta</taxon>
        <taxon>Bacillariophyceae</taxon>
        <taxon>Bacillariophycidae</taxon>
        <taxon>Bacillariales</taxon>
        <taxon>Bacillariaceae</taxon>
        <taxon>Nitzschia</taxon>
    </lineage>
</organism>
<reference evidence="6" key="1">
    <citation type="journal article" date="2021" name="Sci. Rep.">
        <title>Diploid genomic architecture of Nitzschia inconspicua, an elite biomass production diatom.</title>
        <authorList>
            <person name="Oliver A."/>
            <person name="Podell S."/>
            <person name="Pinowska A."/>
            <person name="Traller J.C."/>
            <person name="Smith S.R."/>
            <person name="McClure R."/>
            <person name="Beliaev A."/>
            <person name="Bohutskyi P."/>
            <person name="Hill E.A."/>
            <person name="Rabines A."/>
            <person name="Zheng H."/>
            <person name="Allen L.Z."/>
            <person name="Kuo A."/>
            <person name="Grigoriev I.V."/>
            <person name="Allen A.E."/>
            <person name="Hazlebeck D."/>
            <person name="Allen E.E."/>
        </authorList>
    </citation>
    <scope>NUCLEOTIDE SEQUENCE</scope>
    <source>
        <strain evidence="6">Hildebrandi</strain>
    </source>
</reference>